<dbReference type="CDD" id="cd13539">
    <property type="entry name" value="PBP2_AvModA"/>
    <property type="match status" value="1"/>
</dbReference>
<evidence type="ECO:0000256" key="3">
    <source>
        <dbReference type="ARBA" id="ARBA00022729"/>
    </source>
</evidence>
<reference evidence="5 6" key="2">
    <citation type="submission" date="2018-12" db="EMBL/GenBank/DDBJ databases">
        <title>Simiduia agarivorans gen. nov., sp. nov., a marine, agarolytic bacterium isolated from shallow coastal water from Keelung, Taiwan.</title>
        <authorList>
            <person name="Shieh W.Y."/>
        </authorList>
    </citation>
    <scope>NUCLEOTIDE SEQUENCE [LARGE SCALE GENOMIC DNA]</scope>
    <source>
        <strain evidence="5 6">GTF-13</strain>
    </source>
</reference>
<evidence type="ECO:0000256" key="4">
    <source>
        <dbReference type="PIRSR" id="PIRSR004846-1"/>
    </source>
</evidence>
<organism evidence="5 6">
    <name type="scientific">Aestuariirhabdus litorea</name>
    <dbReference type="NCBI Taxonomy" id="2528527"/>
    <lineage>
        <taxon>Bacteria</taxon>
        <taxon>Pseudomonadati</taxon>
        <taxon>Pseudomonadota</taxon>
        <taxon>Gammaproteobacteria</taxon>
        <taxon>Oceanospirillales</taxon>
        <taxon>Aestuariirhabdaceae</taxon>
        <taxon>Aestuariirhabdus</taxon>
    </lineage>
</organism>
<gene>
    <name evidence="5" type="primary">modA</name>
    <name evidence="5" type="ORF">D0544_12610</name>
</gene>
<keyword evidence="4" id="KW-0500">Molybdenum</keyword>
<comment type="caution">
    <text evidence="5">The sequence shown here is derived from an EMBL/GenBank/DDBJ whole genome shotgun (WGS) entry which is preliminary data.</text>
</comment>
<evidence type="ECO:0000313" key="6">
    <source>
        <dbReference type="Proteomes" id="UP000280792"/>
    </source>
</evidence>
<dbReference type="InterPro" id="IPR050682">
    <property type="entry name" value="ModA/WtpA"/>
</dbReference>
<feature type="binding site" evidence="4">
    <location>
        <position position="49"/>
    </location>
    <ligand>
        <name>molybdate</name>
        <dbReference type="ChEBI" id="CHEBI:36264"/>
    </ligand>
</feature>
<dbReference type="SUPFAM" id="SSF53850">
    <property type="entry name" value="Periplasmic binding protein-like II"/>
    <property type="match status" value="1"/>
</dbReference>
<dbReference type="InterPro" id="IPR044084">
    <property type="entry name" value="AvModA-like_subst-bd"/>
</dbReference>
<dbReference type="GO" id="GO:0046872">
    <property type="term" value="F:metal ion binding"/>
    <property type="evidence" value="ECO:0007669"/>
    <property type="project" value="UniProtKB-KW"/>
</dbReference>
<dbReference type="NCBIfam" id="TIGR01256">
    <property type="entry name" value="modA"/>
    <property type="match status" value="1"/>
</dbReference>
<dbReference type="Pfam" id="PF13531">
    <property type="entry name" value="SBP_bac_11"/>
    <property type="match status" value="1"/>
</dbReference>
<evidence type="ECO:0000256" key="1">
    <source>
        <dbReference type="ARBA" id="ARBA00009175"/>
    </source>
</evidence>
<reference evidence="5 6" key="1">
    <citation type="submission" date="2018-08" db="EMBL/GenBank/DDBJ databases">
        <authorList>
            <person name="Khan S.A."/>
        </authorList>
    </citation>
    <scope>NUCLEOTIDE SEQUENCE [LARGE SCALE GENOMIC DNA]</scope>
    <source>
        <strain evidence="5 6">GTF-13</strain>
    </source>
</reference>
<dbReference type="GO" id="GO:0030973">
    <property type="term" value="F:molybdate ion binding"/>
    <property type="evidence" value="ECO:0007669"/>
    <property type="project" value="InterPro"/>
</dbReference>
<dbReference type="Proteomes" id="UP000280792">
    <property type="component" value="Unassembled WGS sequence"/>
</dbReference>
<evidence type="ECO:0000313" key="5">
    <source>
        <dbReference type="EMBL" id="RRJ83500.1"/>
    </source>
</evidence>
<sequence>MVALLLCLPVRAEPVLVAAASSLKFALEEVLQGYQAEGKGEIQLVFGSSGNFYRQIRQSAPYQLYLSADESYVQQLQRAGLTEGEGVVYCVGRLAYFAPTGSRLQPEQGVEDLRRALEEKRLTRFAIANPAHAPYGRAAREVLQRLQLMESIGPYLVMGENVSQATQFATSGATDGGLIAYSLAVSPPIAARGRYSLVPDHLYQPLLHRAVLIKGAGAGARSLYTYLQSEAAKRVFARHGFGL</sequence>
<protein>
    <submittedName>
        <fullName evidence="5">Molybdate ABC transporter substrate-binding protein</fullName>
    </submittedName>
</protein>
<feature type="binding site" evidence="4">
    <location>
        <position position="162"/>
    </location>
    <ligand>
        <name>molybdate</name>
        <dbReference type="ChEBI" id="CHEBI:36264"/>
    </ligand>
</feature>
<dbReference type="PANTHER" id="PTHR30632:SF14">
    <property type="entry name" value="TUNGSTATE_MOLYBDATE_CHROMATE-BINDING PROTEIN MODA"/>
    <property type="match status" value="1"/>
</dbReference>
<evidence type="ECO:0000256" key="2">
    <source>
        <dbReference type="ARBA" id="ARBA00022723"/>
    </source>
</evidence>
<dbReference type="EMBL" id="QWEZ01000002">
    <property type="protein sequence ID" value="RRJ83500.1"/>
    <property type="molecule type" value="Genomic_DNA"/>
</dbReference>
<accession>A0A3P3VLJ6</accession>
<keyword evidence="2 4" id="KW-0479">Metal-binding</keyword>
<dbReference type="PIRSF" id="PIRSF004846">
    <property type="entry name" value="ModA"/>
    <property type="match status" value="1"/>
</dbReference>
<feature type="binding site" evidence="4">
    <location>
        <position position="22"/>
    </location>
    <ligand>
        <name>molybdate</name>
        <dbReference type="ChEBI" id="CHEBI:36264"/>
    </ligand>
</feature>
<dbReference type="InterPro" id="IPR005950">
    <property type="entry name" value="ModA"/>
</dbReference>
<dbReference type="GO" id="GO:0015689">
    <property type="term" value="P:molybdate ion transport"/>
    <property type="evidence" value="ECO:0007669"/>
    <property type="project" value="InterPro"/>
</dbReference>
<dbReference type="PANTHER" id="PTHR30632">
    <property type="entry name" value="MOLYBDATE-BINDING PERIPLASMIC PROTEIN"/>
    <property type="match status" value="1"/>
</dbReference>
<keyword evidence="3" id="KW-0732">Signal</keyword>
<dbReference type="Gene3D" id="3.40.190.10">
    <property type="entry name" value="Periplasmic binding protein-like II"/>
    <property type="match status" value="2"/>
</dbReference>
<comment type="similarity">
    <text evidence="1">Belongs to the bacterial solute-binding protein ModA family.</text>
</comment>
<keyword evidence="6" id="KW-1185">Reference proteome</keyword>
<proteinExistence type="inferred from homology"/>
<name>A0A3P3VLJ6_9GAMM</name>
<dbReference type="AlphaFoldDB" id="A0A3P3VLJ6"/>